<evidence type="ECO:0000313" key="3">
    <source>
        <dbReference type="Proteomes" id="UP000613177"/>
    </source>
</evidence>
<dbReference type="PROSITE" id="PS00028">
    <property type="entry name" value="ZINC_FINGER_C2H2_1"/>
    <property type="match status" value="1"/>
</dbReference>
<dbReference type="InterPro" id="IPR013087">
    <property type="entry name" value="Znf_C2H2_type"/>
</dbReference>
<feature type="domain" description="C2H2-type" evidence="1">
    <location>
        <begin position="73"/>
        <end position="94"/>
    </location>
</feature>
<evidence type="ECO:0000313" key="2">
    <source>
        <dbReference type="EMBL" id="KAG2231469.1"/>
    </source>
</evidence>
<accession>A0A8H7SL31</accession>
<proteinExistence type="predicted"/>
<gene>
    <name evidence="2" type="ORF">INT48_008797</name>
</gene>
<dbReference type="EMBL" id="JAEPRE010000149">
    <property type="protein sequence ID" value="KAG2231469.1"/>
    <property type="molecule type" value="Genomic_DNA"/>
</dbReference>
<dbReference type="Gene3D" id="3.30.160.60">
    <property type="entry name" value="Classic Zinc Finger"/>
    <property type="match status" value="1"/>
</dbReference>
<organism evidence="2 3">
    <name type="scientific">Thamnidium elegans</name>
    <dbReference type="NCBI Taxonomy" id="101142"/>
    <lineage>
        <taxon>Eukaryota</taxon>
        <taxon>Fungi</taxon>
        <taxon>Fungi incertae sedis</taxon>
        <taxon>Mucoromycota</taxon>
        <taxon>Mucoromycotina</taxon>
        <taxon>Mucoromycetes</taxon>
        <taxon>Mucorales</taxon>
        <taxon>Mucorineae</taxon>
        <taxon>Mucoraceae</taxon>
        <taxon>Thamnidium</taxon>
    </lineage>
</organism>
<protein>
    <recommendedName>
        <fullName evidence="1">C2H2-type domain-containing protein</fullName>
    </recommendedName>
</protein>
<evidence type="ECO:0000259" key="1">
    <source>
        <dbReference type="PROSITE" id="PS00028"/>
    </source>
</evidence>
<comment type="caution">
    <text evidence="2">The sequence shown here is derived from an EMBL/GenBank/DDBJ whole genome shotgun (WGS) entry which is preliminary data.</text>
</comment>
<sequence length="220" mass="25695">MPIVTYSPYNIPVSDIEYYTIVYACHLCDASEFSNARNLRDHYETFEGKKYPSTKSRTYNTPTQQNVVKNYGCPSCSDHYDTTNELGNHLDEKHTPKARPEVDTSFKSLKNENKWTLSTGTVVEDQLYEFGKLQIREHPSQSFIFDVNDSELYIKHGTFTSGEIEEIMINYSNISLQLPDDFKQYLNKFNCKSNSRHKKSIVTKRKLEDSYHQDKHFDLD</sequence>
<dbReference type="Proteomes" id="UP000613177">
    <property type="component" value="Unassembled WGS sequence"/>
</dbReference>
<dbReference type="AlphaFoldDB" id="A0A8H7SL31"/>
<name>A0A8H7SL31_9FUNG</name>
<reference evidence="2" key="1">
    <citation type="submission" date="2021-01" db="EMBL/GenBank/DDBJ databases">
        <title>Metabolic potential, ecology and presence of endohyphal bacteria is reflected in genomic diversity of Mucoromycotina.</title>
        <authorList>
            <person name="Muszewska A."/>
            <person name="Okrasinska A."/>
            <person name="Steczkiewicz K."/>
            <person name="Drgas O."/>
            <person name="Orlowska M."/>
            <person name="Perlinska-Lenart U."/>
            <person name="Aleksandrzak-Piekarczyk T."/>
            <person name="Szatraj K."/>
            <person name="Zielenkiewicz U."/>
            <person name="Pilsyk S."/>
            <person name="Malc E."/>
            <person name="Mieczkowski P."/>
            <person name="Kruszewska J.S."/>
            <person name="Biernat P."/>
            <person name="Pawlowska J."/>
        </authorList>
    </citation>
    <scope>NUCLEOTIDE SEQUENCE</scope>
    <source>
        <strain evidence="2">WA0000018081</strain>
    </source>
</reference>
<keyword evidence="3" id="KW-1185">Reference proteome</keyword>